<dbReference type="GO" id="GO:0005549">
    <property type="term" value="F:odorant binding"/>
    <property type="evidence" value="ECO:0007669"/>
    <property type="project" value="InterPro"/>
</dbReference>
<protein>
    <recommendedName>
        <fullName evidence="10">Odorant receptor</fullName>
    </recommendedName>
</protein>
<evidence type="ECO:0000256" key="10">
    <source>
        <dbReference type="RuleBase" id="RU351113"/>
    </source>
</evidence>
<feature type="transmembrane region" description="Helical" evidence="10">
    <location>
        <begin position="319"/>
        <end position="337"/>
    </location>
</feature>
<keyword evidence="6 10" id="KW-1133">Transmembrane helix</keyword>
<keyword evidence="4 10" id="KW-0812">Transmembrane</keyword>
<dbReference type="RefSeq" id="XP_016981357.1">
    <property type="nucleotide sequence ID" value="XM_017125868.1"/>
</dbReference>
<evidence type="ECO:0000256" key="3">
    <source>
        <dbReference type="ARBA" id="ARBA00022606"/>
    </source>
</evidence>
<evidence type="ECO:0000256" key="6">
    <source>
        <dbReference type="ARBA" id="ARBA00022989"/>
    </source>
</evidence>
<dbReference type="Proteomes" id="UP001652680">
    <property type="component" value="Unassembled WGS sequence"/>
</dbReference>
<dbReference type="Pfam" id="PF02949">
    <property type="entry name" value="7tm_6"/>
    <property type="match status" value="1"/>
</dbReference>
<reference evidence="12" key="1">
    <citation type="journal article" date="2021" name="Elife">
        <title>Highly contiguous assemblies of 101 drosophilid genomes.</title>
        <authorList>
            <person name="Kim B.Y."/>
            <person name="Wang J.R."/>
            <person name="Miller D.E."/>
            <person name="Barmina O."/>
            <person name="Delaney E."/>
            <person name="Thompson A."/>
            <person name="Comeault A.A."/>
            <person name="Peede D."/>
            <person name="D'Agostino E.R."/>
            <person name="Pelaez J."/>
            <person name="Aguilar J.M."/>
            <person name="Haji D."/>
            <person name="Matsunaga T."/>
            <person name="Armstrong E.E."/>
            <person name="Zych M."/>
            <person name="Ogawa Y."/>
            <person name="Stamenkovic-Radak M."/>
            <person name="Jelic M."/>
            <person name="Veselinovic M.S."/>
            <person name="Tanaskovic M."/>
            <person name="Eric P."/>
            <person name="Gao J.J."/>
            <person name="Katoh T.K."/>
            <person name="Toda M.J."/>
            <person name="Watabe H."/>
            <person name="Watada M."/>
            <person name="Davis J.S."/>
            <person name="Moyle L.C."/>
            <person name="Manoli G."/>
            <person name="Bertolini E."/>
            <person name="Kostal V."/>
            <person name="Hawley R.S."/>
            <person name="Takahashi A."/>
            <person name="Jones C.D."/>
            <person name="Price D.K."/>
            <person name="Whiteman N."/>
            <person name="Kopp A."/>
            <person name="Matute D.R."/>
            <person name="Petrov D.A."/>
        </authorList>
    </citation>
    <scope>NUCLEOTIDE SEQUENCE [LARGE SCALE GENOMIC DNA]</scope>
</reference>
<comment type="subcellular location">
    <subcellularLocation>
        <location evidence="1 10">Cell membrane</location>
        <topology evidence="1 10">Multi-pass membrane protein</topology>
    </subcellularLocation>
</comment>
<dbReference type="GO" id="GO:0004984">
    <property type="term" value="F:olfactory receptor activity"/>
    <property type="evidence" value="ECO:0007669"/>
    <property type="project" value="InterPro"/>
</dbReference>
<dbReference type="GeneID" id="108046266"/>
<evidence type="ECO:0000256" key="5">
    <source>
        <dbReference type="ARBA" id="ARBA00022725"/>
    </source>
</evidence>
<evidence type="ECO:0000256" key="8">
    <source>
        <dbReference type="ARBA" id="ARBA00023170"/>
    </source>
</evidence>
<accession>A0A6P4ET99</accession>
<evidence type="ECO:0000313" key="12">
    <source>
        <dbReference type="Proteomes" id="UP001652680"/>
    </source>
</evidence>
<keyword evidence="7 10" id="KW-0472">Membrane</keyword>
<evidence type="ECO:0000256" key="2">
    <source>
        <dbReference type="ARBA" id="ARBA00022475"/>
    </source>
</evidence>
<dbReference type="PANTHER" id="PTHR21137:SF35">
    <property type="entry name" value="ODORANT RECEPTOR 19A-RELATED"/>
    <property type="match status" value="1"/>
</dbReference>
<dbReference type="GO" id="GO:0007165">
    <property type="term" value="P:signal transduction"/>
    <property type="evidence" value="ECO:0007669"/>
    <property type="project" value="UniProtKB-KW"/>
</dbReference>
<evidence type="ECO:0000256" key="4">
    <source>
        <dbReference type="ARBA" id="ARBA00022692"/>
    </source>
</evidence>
<keyword evidence="12" id="KW-1185">Reference proteome</keyword>
<feature type="transmembrane region" description="Helical" evidence="10">
    <location>
        <begin position="153"/>
        <end position="173"/>
    </location>
</feature>
<evidence type="ECO:0000256" key="9">
    <source>
        <dbReference type="ARBA" id="ARBA00023224"/>
    </source>
</evidence>
<feature type="transmembrane region" description="Helical" evidence="10">
    <location>
        <begin position="204"/>
        <end position="223"/>
    </location>
</feature>
<evidence type="ECO:0000313" key="11">
    <source>
        <dbReference type="EnsemblMetazoa" id="XP_016981357.1"/>
    </source>
</evidence>
<reference evidence="13" key="2">
    <citation type="submission" date="2025-04" db="UniProtKB">
        <authorList>
            <consortium name="RefSeq"/>
        </authorList>
    </citation>
    <scope>IDENTIFICATION</scope>
</reference>
<gene>
    <name evidence="13" type="primary">LOC108046266</name>
    <name evidence="11" type="synonym">108046266</name>
</gene>
<dbReference type="GO" id="GO:0005886">
    <property type="term" value="C:plasma membrane"/>
    <property type="evidence" value="ECO:0007669"/>
    <property type="project" value="UniProtKB-SubCell"/>
</dbReference>
<dbReference type="OrthoDB" id="6604226at2759"/>
<keyword evidence="9 10" id="KW-0807">Transducer</keyword>
<name>A0A6P4ET99_DRORH</name>
<evidence type="ECO:0000256" key="7">
    <source>
        <dbReference type="ARBA" id="ARBA00023136"/>
    </source>
</evidence>
<evidence type="ECO:0000313" key="13">
    <source>
        <dbReference type="RefSeq" id="XP_016981357.1"/>
    </source>
</evidence>
<comment type="caution">
    <text evidence="10">Lacks conserved residue(s) required for the propagation of feature annotation.</text>
</comment>
<keyword evidence="5 10" id="KW-0552">Olfaction</keyword>
<organism evidence="13">
    <name type="scientific">Drosophila rhopaloa</name>
    <name type="common">Fruit fly</name>
    <dbReference type="NCBI Taxonomy" id="1041015"/>
    <lineage>
        <taxon>Eukaryota</taxon>
        <taxon>Metazoa</taxon>
        <taxon>Ecdysozoa</taxon>
        <taxon>Arthropoda</taxon>
        <taxon>Hexapoda</taxon>
        <taxon>Insecta</taxon>
        <taxon>Pterygota</taxon>
        <taxon>Neoptera</taxon>
        <taxon>Endopterygota</taxon>
        <taxon>Diptera</taxon>
        <taxon>Brachycera</taxon>
        <taxon>Muscomorpha</taxon>
        <taxon>Ephydroidea</taxon>
        <taxon>Drosophilidae</taxon>
        <taxon>Drosophila</taxon>
        <taxon>Sophophora</taxon>
    </lineage>
</organism>
<sequence length="417" mass="48632">MTEQQSELKKGNWDRFWSPFLEAWALFKDPAAQSTHIIAYLARDQMKALCFYTNSEERRVSRKVIWHYYIVIQLAISLVSLCLGVLESMDDIASLGRDLVFTITTIFIFLRIVFFAQYADDLDVVIDALEDIYHWKIKGPGSEEVRVTQRIRFLMFMSLIVAWFIFLISFILIKISTPFWMESQILPFHVAWPFQLHDPSKHPITYAIIFVSQSTTVLYWLIWLGAVENMAVSIFFELTSSLRVLCIELRNLQELCQGDENLLARELFRLTKFHQRIISISDSCNNIFNGAFIMQMLVNFVLVSLSLFEVLVARKNPQVAAEYLIVMLMTLGHLSFWSKFGDMFSEESEQVALAVYEAYDPTVGSFKIHRHFRFFIQRAQTPLIMSASPFPSFNMVNYMFILKQCYSIMTLLTRTLE</sequence>
<keyword evidence="2" id="KW-1003">Cell membrane</keyword>
<dbReference type="CTD" id="318011"/>
<feature type="transmembrane region" description="Helical" evidence="10">
    <location>
        <begin position="292"/>
        <end position="312"/>
    </location>
</feature>
<proteinExistence type="inferred from homology"/>
<comment type="similarity">
    <text evidence="10">Belongs to the insect chemoreceptor superfamily. Heteromeric odorant receptor channel (TC 1.A.69) family.</text>
</comment>
<keyword evidence="8 10" id="KW-0675">Receptor</keyword>
<dbReference type="AlphaFoldDB" id="A0A6P4ET99"/>
<dbReference type="PANTHER" id="PTHR21137">
    <property type="entry name" value="ODORANT RECEPTOR"/>
    <property type="match status" value="1"/>
</dbReference>
<dbReference type="InterPro" id="IPR004117">
    <property type="entry name" value="7tm6_olfct_rcpt"/>
</dbReference>
<feature type="transmembrane region" description="Helical" evidence="10">
    <location>
        <begin position="65"/>
        <end position="86"/>
    </location>
</feature>
<feature type="transmembrane region" description="Helical" evidence="10">
    <location>
        <begin position="98"/>
        <end position="119"/>
    </location>
</feature>
<dbReference type="EnsemblMetazoa" id="XM_017125868.1">
    <property type="protein sequence ID" value="XP_016981357.1"/>
    <property type="gene ID" value="LOC108046266"/>
</dbReference>
<evidence type="ECO:0000256" key="1">
    <source>
        <dbReference type="ARBA" id="ARBA00004651"/>
    </source>
</evidence>
<keyword evidence="3 10" id="KW-0716">Sensory transduction</keyword>
<reference evidence="11" key="3">
    <citation type="submission" date="2025-05" db="UniProtKB">
        <authorList>
            <consortium name="EnsemblMetazoa"/>
        </authorList>
    </citation>
    <scope>IDENTIFICATION</scope>
</reference>